<dbReference type="EnsemblPlants" id="Pp3c5_8940V3.1">
    <property type="protein sequence ID" value="Pp3c5_8940V3.1"/>
    <property type="gene ID" value="Pp3c5_8940"/>
</dbReference>
<dbReference type="InParanoid" id="A0A2K1KJ09"/>
<dbReference type="GO" id="GO:0004822">
    <property type="term" value="F:isoleucine-tRNA ligase activity"/>
    <property type="evidence" value="ECO:0007669"/>
    <property type="project" value="InterPro"/>
</dbReference>
<dbReference type="Proteomes" id="UP000006727">
    <property type="component" value="Chromosome 5"/>
</dbReference>
<reference evidence="1 3" key="1">
    <citation type="journal article" date="2008" name="Science">
        <title>The Physcomitrella genome reveals evolutionary insights into the conquest of land by plants.</title>
        <authorList>
            <person name="Rensing S."/>
            <person name="Lang D."/>
            <person name="Zimmer A."/>
            <person name="Terry A."/>
            <person name="Salamov A."/>
            <person name="Shapiro H."/>
            <person name="Nishiyama T."/>
            <person name="Perroud P.-F."/>
            <person name="Lindquist E."/>
            <person name="Kamisugi Y."/>
            <person name="Tanahashi T."/>
            <person name="Sakakibara K."/>
            <person name="Fujita T."/>
            <person name="Oishi K."/>
            <person name="Shin-I T."/>
            <person name="Kuroki Y."/>
            <person name="Toyoda A."/>
            <person name="Suzuki Y."/>
            <person name="Hashimoto A."/>
            <person name="Yamaguchi K."/>
            <person name="Sugano A."/>
            <person name="Kohara Y."/>
            <person name="Fujiyama A."/>
            <person name="Anterola A."/>
            <person name="Aoki S."/>
            <person name="Ashton N."/>
            <person name="Barbazuk W.B."/>
            <person name="Barker E."/>
            <person name="Bennetzen J."/>
            <person name="Bezanilla M."/>
            <person name="Blankenship R."/>
            <person name="Cho S.H."/>
            <person name="Dutcher S."/>
            <person name="Estelle M."/>
            <person name="Fawcett J.A."/>
            <person name="Gundlach H."/>
            <person name="Hanada K."/>
            <person name="Heyl A."/>
            <person name="Hicks K.A."/>
            <person name="Hugh J."/>
            <person name="Lohr M."/>
            <person name="Mayer K."/>
            <person name="Melkozernov A."/>
            <person name="Murata T."/>
            <person name="Nelson D."/>
            <person name="Pils B."/>
            <person name="Prigge M."/>
            <person name="Reiss B."/>
            <person name="Renner T."/>
            <person name="Rombauts S."/>
            <person name="Rushton P."/>
            <person name="Sanderfoot A."/>
            <person name="Schween G."/>
            <person name="Shiu S.-H."/>
            <person name="Stueber K."/>
            <person name="Theodoulou F.L."/>
            <person name="Tu H."/>
            <person name="Van de Peer Y."/>
            <person name="Verrier P.J."/>
            <person name="Waters E."/>
            <person name="Wood A."/>
            <person name="Yang L."/>
            <person name="Cove D."/>
            <person name="Cuming A."/>
            <person name="Hasebe M."/>
            <person name="Lucas S."/>
            <person name="Mishler D.B."/>
            <person name="Reski R."/>
            <person name="Grigoriev I."/>
            <person name="Quatrano R.S."/>
            <person name="Boore J.L."/>
        </authorList>
    </citation>
    <scope>NUCLEOTIDE SEQUENCE [LARGE SCALE GENOMIC DNA]</scope>
    <source>
        <strain evidence="2 3">cv. Gransden 2004</strain>
    </source>
</reference>
<reference evidence="2" key="3">
    <citation type="submission" date="2020-12" db="UniProtKB">
        <authorList>
            <consortium name="EnsemblPlants"/>
        </authorList>
    </citation>
    <scope>IDENTIFICATION</scope>
</reference>
<dbReference type="PANTHER" id="PTHR42780:SF1">
    <property type="entry name" value="ISOLEUCINE--TRNA LIGASE, CYTOPLASMIC"/>
    <property type="match status" value="1"/>
</dbReference>
<reference evidence="1 3" key="2">
    <citation type="journal article" date="2018" name="Plant J.">
        <title>The Physcomitrella patens chromosome-scale assembly reveals moss genome structure and evolution.</title>
        <authorList>
            <person name="Lang D."/>
            <person name="Ullrich K.K."/>
            <person name="Murat F."/>
            <person name="Fuchs J."/>
            <person name="Jenkins J."/>
            <person name="Haas F.B."/>
            <person name="Piednoel M."/>
            <person name="Gundlach H."/>
            <person name="Van Bel M."/>
            <person name="Meyberg R."/>
            <person name="Vives C."/>
            <person name="Morata J."/>
            <person name="Symeonidi A."/>
            <person name="Hiss M."/>
            <person name="Muchero W."/>
            <person name="Kamisugi Y."/>
            <person name="Saleh O."/>
            <person name="Blanc G."/>
            <person name="Decker E.L."/>
            <person name="van Gessel N."/>
            <person name="Grimwood J."/>
            <person name="Hayes R.D."/>
            <person name="Graham S.W."/>
            <person name="Gunter L.E."/>
            <person name="McDaniel S.F."/>
            <person name="Hoernstein S.N.W."/>
            <person name="Larsson A."/>
            <person name="Li F.W."/>
            <person name="Perroud P.F."/>
            <person name="Phillips J."/>
            <person name="Ranjan P."/>
            <person name="Rokshar D.S."/>
            <person name="Rothfels C.J."/>
            <person name="Schneider L."/>
            <person name="Shu S."/>
            <person name="Stevenson D.W."/>
            <person name="Thummler F."/>
            <person name="Tillich M."/>
            <person name="Villarreal Aguilar J.C."/>
            <person name="Widiez T."/>
            <person name="Wong G.K."/>
            <person name="Wymore A."/>
            <person name="Zhang Y."/>
            <person name="Zimmer A.D."/>
            <person name="Quatrano R.S."/>
            <person name="Mayer K.F.X."/>
            <person name="Goodstein D."/>
            <person name="Casacuberta J.M."/>
            <person name="Vandepoele K."/>
            <person name="Reski R."/>
            <person name="Cuming A.C."/>
            <person name="Tuskan G.A."/>
            <person name="Maumus F."/>
            <person name="Salse J."/>
            <person name="Schmutz J."/>
            <person name="Rensing S.A."/>
        </authorList>
    </citation>
    <scope>NUCLEOTIDE SEQUENCE [LARGE SCALE GENOMIC DNA]</scope>
    <source>
        <strain evidence="2 3">cv. Gransden 2004</strain>
    </source>
</reference>
<accession>A0A2K1KJ09</accession>
<dbReference type="Pfam" id="PF19302">
    <property type="entry name" value="DUF5915"/>
    <property type="match status" value="1"/>
</dbReference>
<dbReference type="InterPro" id="IPR023586">
    <property type="entry name" value="Ile-tRNA-ligase_type2"/>
</dbReference>
<keyword evidence="3" id="KW-1185">Reference proteome</keyword>
<dbReference type="STRING" id="3218.A0A2K1KJ09"/>
<name>A0A2K1KJ09_PHYPA</name>
<dbReference type="EMBL" id="ABEU02000005">
    <property type="protein sequence ID" value="PNR53753.1"/>
    <property type="molecule type" value="Genomic_DNA"/>
</dbReference>
<evidence type="ECO:0000313" key="2">
    <source>
        <dbReference type="EnsemblPlants" id="Pp3c5_8940V3.1"/>
    </source>
</evidence>
<sequence>MSVIDLLRNIWERHNKPLKTLEMVVVHSDTDFHDDITGSLGMYVREELNVGDAVSCNDLLKYASLRAEPDYRNDRVMSWKKKPGKAMELVAKEVKSMTQAQILDFQKAGEGSFAGHRWIARHEEALTHLKVINDFKSPDGATQADINAAGDGEVLVVLDLRSDETLLEACFSWEIVNRTQNSKKFDSTKNSLSILLALFPAHENLTPQAQSRTDSCNAAGSREVKLGKCRYK</sequence>
<dbReference type="PANTHER" id="PTHR42780">
    <property type="entry name" value="SOLEUCYL-TRNA SYNTHETASE"/>
    <property type="match status" value="1"/>
</dbReference>
<evidence type="ECO:0000313" key="3">
    <source>
        <dbReference type="Proteomes" id="UP000006727"/>
    </source>
</evidence>
<dbReference type="Gramene" id="Pp3c5_8940V3.1">
    <property type="protein sequence ID" value="Pp3c5_8940V3.1"/>
    <property type="gene ID" value="Pp3c5_8940"/>
</dbReference>
<protein>
    <submittedName>
        <fullName evidence="1 2">Uncharacterized protein</fullName>
    </submittedName>
</protein>
<dbReference type="PaxDb" id="3218-PP1S64_89V6.1"/>
<evidence type="ECO:0000313" key="1">
    <source>
        <dbReference type="EMBL" id="PNR53753.1"/>
    </source>
</evidence>
<proteinExistence type="predicted"/>
<gene>
    <name evidence="1" type="ORF">PHYPA_007428</name>
</gene>
<dbReference type="AlphaFoldDB" id="A0A2K1KJ09"/>
<organism evidence="1">
    <name type="scientific">Physcomitrium patens</name>
    <name type="common">Spreading-leaved earth moss</name>
    <name type="synonym">Physcomitrella patens</name>
    <dbReference type="NCBI Taxonomy" id="3218"/>
    <lineage>
        <taxon>Eukaryota</taxon>
        <taxon>Viridiplantae</taxon>
        <taxon>Streptophyta</taxon>
        <taxon>Embryophyta</taxon>
        <taxon>Bryophyta</taxon>
        <taxon>Bryophytina</taxon>
        <taxon>Bryopsida</taxon>
        <taxon>Funariidae</taxon>
        <taxon>Funariales</taxon>
        <taxon>Funariaceae</taxon>
        <taxon>Physcomitrium</taxon>
    </lineage>
</organism>